<organism evidence="2 3">
    <name type="scientific">Celeribacter persicus</name>
    <dbReference type="NCBI Taxonomy" id="1651082"/>
    <lineage>
        <taxon>Bacteria</taxon>
        <taxon>Pseudomonadati</taxon>
        <taxon>Pseudomonadota</taxon>
        <taxon>Alphaproteobacteria</taxon>
        <taxon>Rhodobacterales</taxon>
        <taxon>Roseobacteraceae</taxon>
        <taxon>Celeribacter</taxon>
    </lineage>
</organism>
<dbReference type="Proteomes" id="UP000244077">
    <property type="component" value="Unassembled WGS sequence"/>
</dbReference>
<dbReference type="EMBL" id="QAOH01000012">
    <property type="protein sequence ID" value="PTQ69272.1"/>
    <property type="molecule type" value="Genomic_DNA"/>
</dbReference>
<proteinExistence type="predicted"/>
<comment type="caution">
    <text evidence="2">The sequence shown here is derived from an EMBL/GenBank/DDBJ whole genome shotgun (WGS) entry which is preliminary data.</text>
</comment>
<dbReference type="AlphaFoldDB" id="A0A2T5HCI5"/>
<reference evidence="2 3" key="1">
    <citation type="submission" date="2018-04" db="EMBL/GenBank/DDBJ databases">
        <title>Genomic Encyclopedia of Archaeal and Bacterial Type Strains, Phase II (KMG-II): from individual species to whole genera.</title>
        <authorList>
            <person name="Goeker M."/>
        </authorList>
    </citation>
    <scope>NUCLEOTIDE SEQUENCE [LARGE SCALE GENOMIC DNA]</scope>
    <source>
        <strain evidence="2 3">DSM 100434</strain>
    </source>
</reference>
<evidence type="ECO:0000313" key="2">
    <source>
        <dbReference type="EMBL" id="PTQ69272.1"/>
    </source>
</evidence>
<sequence>MKHLLVLGGLLALAGCAAPMPETTVDGFLMDVPESVIALADPSQNLSAVQLNPADGCYWYQHEGPVETTMLPLRATDGRVICAQSQGQLETAM</sequence>
<evidence type="ECO:0000313" key="3">
    <source>
        <dbReference type="Proteomes" id="UP000244077"/>
    </source>
</evidence>
<accession>A0A2T5HCI5</accession>
<name>A0A2T5HCI5_9RHOB</name>
<keyword evidence="1" id="KW-0732">Signal</keyword>
<dbReference type="PROSITE" id="PS51257">
    <property type="entry name" value="PROKAR_LIPOPROTEIN"/>
    <property type="match status" value="1"/>
</dbReference>
<protein>
    <recommendedName>
        <fullName evidence="4">Lipoprotein</fullName>
    </recommendedName>
</protein>
<dbReference type="RefSeq" id="WP_107817305.1">
    <property type="nucleotide sequence ID" value="NZ_QAOH01000012.1"/>
</dbReference>
<evidence type="ECO:0008006" key="4">
    <source>
        <dbReference type="Google" id="ProtNLM"/>
    </source>
</evidence>
<feature type="chain" id="PRO_5015549214" description="Lipoprotein" evidence="1">
    <location>
        <begin position="18"/>
        <end position="93"/>
    </location>
</feature>
<dbReference type="OrthoDB" id="7659063at2"/>
<keyword evidence="3" id="KW-1185">Reference proteome</keyword>
<evidence type="ECO:0000256" key="1">
    <source>
        <dbReference type="SAM" id="SignalP"/>
    </source>
</evidence>
<gene>
    <name evidence="2" type="ORF">C8N42_11239</name>
</gene>
<feature type="signal peptide" evidence="1">
    <location>
        <begin position="1"/>
        <end position="17"/>
    </location>
</feature>